<accession>A0A226EL97</accession>
<feature type="domain" description="Arrestin C-terminal-like" evidence="3">
    <location>
        <begin position="186"/>
        <end position="318"/>
    </location>
</feature>
<dbReference type="AlphaFoldDB" id="A0A226EL97"/>
<evidence type="ECO:0000256" key="2">
    <source>
        <dbReference type="SAM" id="MobiDB-lite"/>
    </source>
</evidence>
<dbReference type="InterPro" id="IPR014756">
    <property type="entry name" value="Ig_E-set"/>
</dbReference>
<dbReference type="Pfam" id="PF02752">
    <property type="entry name" value="Arrestin_C"/>
    <property type="match status" value="1"/>
</dbReference>
<gene>
    <name evidence="4" type="ORF">Fcan01_07054</name>
</gene>
<evidence type="ECO:0000313" key="4">
    <source>
        <dbReference type="EMBL" id="OXA58475.1"/>
    </source>
</evidence>
<comment type="caution">
    <text evidence="4">The sequence shown here is derived from an EMBL/GenBank/DDBJ whole genome shotgun (WGS) entry which is preliminary data.</text>
</comment>
<dbReference type="PANTHER" id="PTHR11188:SF17">
    <property type="entry name" value="FI21816P1"/>
    <property type="match status" value="1"/>
</dbReference>
<evidence type="ECO:0000256" key="1">
    <source>
        <dbReference type="ARBA" id="ARBA00005298"/>
    </source>
</evidence>
<comment type="similarity">
    <text evidence="1">Belongs to the arrestin family.</text>
</comment>
<proteinExistence type="inferred from homology"/>
<protein>
    <submittedName>
        <fullName evidence="4">Arrestin domain-containing protein 3</fullName>
    </submittedName>
</protein>
<evidence type="ECO:0000313" key="5">
    <source>
        <dbReference type="Proteomes" id="UP000198287"/>
    </source>
</evidence>
<sequence>MCPASENNINIYFDQPSAQFAPGDYITGKVVLVVNRGKHILGLNMNLLGKAKVTCIHEDSQVARRGHRRLSSRKYSDKYFIIKDVKMLHRSDEDETSSEDHRLSIGTYEYPFTWQLPENIPASFEGPYGWIRYRMEIIVRYSFWDHRCEAEAEIMVLGCYDLRNLDRLYKEVHVENKSLQVYNMYGNTHLELTFELERRAYVPGETVKFAATVDFRNDGGHPPIRGVRVTLIQEQTYKIKDKVKRYFSKTNEIHGPMVFANAIEVWNSSIVVLPLPPTALGGACRLIDVQYYLRANLSISDNDKIDFTTKLQIGTIPVRRSRQNGPPPLALQEEVFGASIEYADRDEMVVPDHSPHINGTAPPNLLDFLAVPPTSSRRASAPLWMETVEIGEPVAGPSSAPPRRHLGGRETPPPCYSDALFFRSPALEPTSNAAEDDEDAPPEYPRQPPFFLRKGAKHLFDNYNAYSTL</sequence>
<dbReference type="SMART" id="SM01017">
    <property type="entry name" value="Arrestin_C"/>
    <property type="match status" value="1"/>
</dbReference>
<feature type="region of interest" description="Disordered" evidence="2">
    <location>
        <begin position="426"/>
        <end position="449"/>
    </location>
</feature>
<dbReference type="InterPro" id="IPR050357">
    <property type="entry name" value="Arrestin_domain-protein"/>
</dbReference>
<dbReference type="Proteomes" id="UP000198287">
    <property type="component" value="Unassembled WGS sequence"/>
</dbReference>
<keyword evidence="5" id="KW-1185">Reference proteome</keyword>
<dbReference type="PANTHER" id="PTHR11188">
    <property type="entry name" value="ARRESTIN DOMAIN CONTAINING PROTEIN"/>
    <property type="match status" value="1"/>
</dbReference>
<dbReference type="EMBL" id="LNIX01000003">
    <property type="protein sequence ID" value="OXA58475.1"/>
    <property type="molecule type" value="Genomic_DNA"/>
</dbReference>
<dbReference type="InterPro" id="IPR014752">
    <property type="entry name" value="Arrestin-like_C"/>
</dbReference>
<dbReference type="OrthoDB" id="2333384at2759"/>
<dbReference type="OMA" id="WIRYRME"/>
<organism evidence="4 5">
    <name type="scientific">Folsomia candida</name>
    <name type="common">Springtail</name>
    <dbReference type="NCBI Taxonomy" id="158441"/>
    <lineage>
        <taxon>Eukaryota</taxon>
        <taxon>Metazoa</taxon>
        <taxon>Ecdysozoa</taxon>
        <taxon>Arthropoda</taxon>
        <taxon>Hexapoda</taxon>
        <taxon>Collembola</taxon>
        <taxon>Entomobryomorpha</taxon>
        <taxon>Isotomoidea</taxon>
        <taxon>Isotomidae</taxon>
        <taxon>Proisotominae</taxon>
        <taxon>Folsomia</taxon>
    </lineage>
</organism>
<dbReference type="InterPro" id="IPR011021">
    <property type="entry name" value="Arrestin-like_N"/>
</dbReference>
<dbReference type="Pfam" id="PF00339">
    <property type="entry name" value="Arrestin_N"/>
    <property type="match status" value="1"/>
</dbReference>
<feature type="region of interest" description="Disordered" evidence="2">
    <location>
        <begin position="392"/>
        <end position="412"/>
    </location>
</feature>
<dbReference type="Gene3D" id="2.60.40.640">
    <property type="match status" value="2"/>
</dbReference>
<dbReference type="InterPro" id="IPR011022">
    <property type="entry name" value="Arrestin_C-like"/>
</dbReference>
<dbReference type="GO" id="GO:0005737">
    <property type="term" value="C:cytoplasm"/>
    <property type="evidence" value="ECO:0007669"/>
    <property type="project" value="TreeGrafter"/>
</dbReference>
<name>A0A226EL97_FOLCA</name>
<dbReference type="SUPFAM" id="SSF81296">
    <property type="entry name" value="E set domains"/>
    <property type="match status" value="2"/>
</dbReference>
<reference evidence="4 5" key="1">
    <citation type="submission" date="2015-12" db="EMBL/GenBank/DDBJ databases">
        <title>The genome of Folsomia candida.</title>
        <authorList>
            <person name="Faddeeva A."/>
            <person name="Derks M.F."/>
            <person name="Anvar Y."/>
            <person name="Smit S."/>
            <person name="Van Straalen N."/>
            <person name="Roelofs D."/>
        </authorList>
    </citation>
    <scope>NUCLEOTIDE SEQUENCE [LARGE SCALE GENOMIC DNA]</scope>
    <source>
        <strain evidence="4 5">VU population</strain>
        <tissue evidence="4">Whole body</tissue>
    </source>
</reference>
<evidence type="ECO:0000259" key="3">
    <source>
        <dbReference type="SMART" id="SM01017"/>
    </source>
</evidence>
<dbReference type="GO" id="GO:0015031">
    <property type="term" value="P:protein transport"/>
    <property type="evidence" value="ECO:0007669"/>
    <property type="project" value="TreeGrafter"/>
</dbReference>